<feature type="domain" description="BIG2" evidence="1">
    <location>
        <begin position="266"/>
        <end position="347"/>
    </location>
</feature>
<dbReference type="KEGG" id="mend:L6E24_00050"/>
<sequence>MKKIIIFLLGLALLSSAVSASDWQVNVTYKVDSTSGFVTNFDILALGTKTGATDGYDEGIDVHAPPKNPDGYDQYIKVSGCTDSFYKAFCSPLSSEVTTKEWKLYLVVGDKEEDATRDITLSWDSSNVPDEISVLTMNIGSETKDMLTETEWSFSRDGNELSTRAYINAEYRVQSTPVLTNITIEPSQVSVEEDNTQLFTATGYDQDGHEMTGLTFAWSSSNTTVGTVDSSTGLFTADNAGTTTVSATSGGKTGNAEVTVTRAAPVLTEITVNPAQATLLEGEKQQFTATGYDQYGSVITGISFSWTSSNTKVGTVVSSTGLFTADNAGTTTVSATSGGKTGNAEVTVTRAAPVLTEITVNPAQATLLEDEKQQFTATGYDQYGSVITGISFSWTSSNTTVGTVVSSTGLFTADNAGTTTVSATSGGKTGNAEVTVTRAAPVLTEITVNPAQATLLEDEKQQFTATGYDQYGSVITGISFSWTSSNTTVGTVVSSTGLFTADNAGTTTVSATSGGKTSNAQVTVTSMPMSEAMLSLLDLEVKKYSSGIVPLSIGNISNGEGFNVTISWDSKVIDVNTVRLNETAYGNLSLYYDLTENSAVIQISNPDKFNTVSSKPVVDLVYKAVGNKNDYSELSLCDASCSCSFNKYECFCMDGSVTIVGIKGDFNVNNEIDIGDSCRVAYMVADKTPVNIEADFNNDGKVDVGDAAKIAYFIIGKISSL</sequence>
<keyword evidence="3" id="KW-1185">Reference proteome</keyword>
<dbReference type="GeneID" id="74306037"/>
<dbReference type="SMART" id="SM00635">
    <property type="entry name" value="BID_2"/>
    <property type="match status" value="4"/>
</dbReference>
<proteinExistence type="predicted"/>
<dbReference type="InterPro" id="IPR003343">
    <property type="entry name" value="Big_2"/>
</dbReference>
<dbReference type="InterPro" id="IPR036439">
    <property type="entry name" value="Dockerin_dom_sf"/>
</dbReference>
<reference evidence="2" key="1">
    <citation type="submission" date="2022-04" db="EMBL/GenBank/DDBJ databases">
        <title>Complete genome of Methanoplanus endosymbiosus DSM 3599.</title>
        <authorList>
            <person name="Chen S.-C."/>
            <person name="You Y.-T."/>
            <person name="Zhou Y.-Z."/>
            <person name="Lai M.-C."/>
        </authorList>
    </citation>
    <scope>NUCLEOTIDE SEQUENCE</scope>
    <source>
        <strain evidence="2">DSM 3599</strain>
    </source>
</reference>
<dbReference type="RefSeq" id="WP_257742701.1">
    <property type="nucleotide sequence ID" value="NZ_CP096115.1"/>
</dbReference>
<dbReference type="PANTHER" id="PTHR23019:SF0">
    <property type="entry name" value="NUCLEAR PORE MEMBRANE GLYCOPROTEIN 210"/>
    <property type="match status" value="1"/>
</dbReference>
<feature type="domain" description="BIG2" evidence="1">
    <location>
        <begin position="354"/>
        <end position="435"/>
    </location>
</feature>
<protein>
    <submittedName>
        <fullName evidence="2">Ig-like domain-containing protein</fullName>
    </submittedName>
</protein>
<feature type="domain" description="BIG2" evidence="1">
    <location>
        <begin position="178"/>
        <end position="259"/>
    </location>
</feature>
<dbReference type="EMBL" id="CP096115">
    <property type="protein sequence ID" value="UUX92555.1"/>
    <property type="molecule type" value="Genomic_DNA"/>
</dbReference>
<dbReference type="InterPro" id="IPR045197">
    <property type="entry name" value="NUP210-like"/>
</dbReference>
<dbReference type="GO" id="GO:0000272">
    <property type="term" value="P:polysaccharide catabolic process"/>
    <property type="evidence" value="ECO:0007669"/>
    <property type="project" value="InterPro"/>
</dbReference>
<dbReference type="InterPro" id="IPR008964">
    <property type="entry name" value="Invasin/intimin_cell_adhesion"/>
</dbReference>
<dbReference type="SUPFAM" id="SSF49373">
    <property type="entry name" value="Invasin/intimin cell-adhesion fragments"/>
    <property type="match status" value="4"/>
</dbReference>
<evidence type="ECO:0000313" key="3">
    <source>
        <dbReference type="Proteomes" id="UP001060368"/>
    </source>
</evidence>
<evidence type="ECO:0000313" key="2">
    <source>
        <dbReference type="EMBL" id="UUX92555.1"/>
    </source>
</evidence>
<dbReference type="Gene3D" id="2.60.40.1080">
    <property type="match status" value="4"/>
</dbReference>
<organism evidence="2 3">
    <name type="scientific">Methanoplanus endosymbiosus</name>
    <dbReference type="NCBI Taxonomy" id="33865"/>
    <lineage>
        <taxon>Archaea</taxon>
        <taxon>Methanobacteriati</taxon>
        <taxon>Methanobacteriota</taxon>
        <taxon>Stenosarchaea group</taxon>
        <taxon>Methanomicrobia</taxon>
        <taxon>Methanomicrobiales</taxon>
        <taxon>Methanomicrobiaceae</taxon>
        <taxon>Methanoplanus</taxon>
    </lineage>
</organism>
<dbReference type="Gene3D" id="1.10.1330.10">
    <property type="entry name" value="Dockerin domain"/>
    <property type="match status" value="1"/>
</dbReference>
<dbReference type="Pfam" id="PF02368">
    <property type="entry name" value="Big_2"/>
    <property type="match status" value="4"/>
</dbReference>
<evidence type="ECO:0000259" key="1">
    <source>
        <dbReference type="SMART" id="SM00635"/>
    </source>
</evidence>
<dbReference type="Proteomes" id="UP001060368">
    <property type="component" value="Chromosome"/>
</dbReference>
<dbReference type="AlphaFoldDB" id="A0A9E7PLU1"/>
<gene>
    <name evidence="2" type="ORF">L6E24_00050</name>
</gene>
<name>A0A9E7PLU1_9EURY</name>
<accession>A0A9E7PLU1</accession>
<feature type="domain" description="BIG2" evidence="1">
    <location>
        <begin position="442"/>
        <end position="523"/>
    </location>
</feature>
<dbReference type="SUPFAM" id="SSF63446">
    <property type="entry name" value="Type I dockerin domain"/>
    <property type="match status" value="1"/>
</dbReference>
<dbReference type="PANTHER" id="PTHR23019">
    <property type="entry name" value="NUCLEAR PORE MEMBRANE GLYCOPROTEIN GP210-RELATED"/>
    <property type="match status" value="1"/>
</dbReference>